<proteinExistence type="predicted"/>
<dbReference type="Proteomes" id="UP000321769">
    <property type="component" value="Unassembled WGS sequence"/>
</dbReference>
<dbReference type="AlphaFoldDB" id="A0A512HY54"/>
<comment type="caution">
    <text evidence="2">The sequence shown here is derived from an EMBL/GenBank/DDBJ whole genome shotgun (WGS) entry which is preliminary data.</text>
</comment>
<organism evidence="2 3">
    <name type="scientific">Aeromicrobium flavum</name>
    <dbReference type="NCBI Taxonomy" id="416568"/>
    <lineage>
        <taxon>Bacteria</taxon>
        <taxon>Bacillati</taxon>
        <taxon>Actinomycetota</taxon>
        <taxon>Actinomycetes</taxon>
        <taxon>Propionibacteriales</taxon>
        <taxon>Nocardioidaceae</taxon>
        <taxon>Aeromicrobium</taxon>
    </lineage>
</organism>
<feature type="chain" id="PRO_5021903662" description="Lipoprotein" evidence="1">
    <location>
        <begin position="23"/>
        <end position="355"/>
    </location>
</feature>
<accession>A0A512HY54</accession>
<feature type="signal peptide" evidence="1">
    <location>
        <begin position="1"/>
        <end position="22"/>
    </location>
</feature>
<dbReference type="RefSeq" id="WP_146828269.1">
    <property type="nucleotide sequence ID" value="NZ_BAAAYQ010000001.1"/>
</dbReference>
<gene>
    <name evidence="2" type="ORF">AFL01nite_27020</name>
</gene>
<evidence type="ECO:0000313" key="3">
    <source>
        <dbReference type="Proteomes" id="UP000321769"/>
    </source>
</evidence>
<reference evidence="2 3" key="1">
    <citation type="submission" date="2019-07" db="EMBL/GenBank/DDBJ databases">
        <title>Whole genome shotgun sequence of Aeromicrobium flavum NBRC 107625.</title>
        <authorList>
            <person name="Hosoyama A."/>
            <person name="Uohara A."/>
            <person name="Ohji S."/>
            <person name="Ichikawa N."/>
        </authorList>
    </citation>
    <scope>NUCLEOTIDE SEQUENCE [LARGE SCALE GENOMIC DNA]</scope>
    <source>
        <strain evidence="2 3">NBRC 107625</strain>
    </source>
</reference>
<keyword evidence="1" id="KW-0732">Signal</keyword>
<evidence type="ECO:0000313" key="2">
    <source>
        <dbReference type="EMBL" id="GEO90375.1"/>
    </source>
</evidence>
<name>A0A512HY54_9ACTN</name>
<sequence length="355" mass="39130">MRIFVAVGAALALVLTAAPARAQSASWADRPHDVAGLPYLDLTSVSVKNTKKAITVTYRSRSLGNRNGTEVVLLDTDPRKPGPELQVGFGRYSEGWHAPMRRWKVDRSKAARKKWNPSPYGKARPCDGTVRINSRWKRNFTPVTITVREKKGCITSKRVRVQVSTATDGFSNHQRSDTFGAVVRDQLPHGKRAFTPWVKQRSTKAKARRTVDGADSLRWWSDIRSVAVDLTNERLSVAVNHLARPVQRHGIFLVYLDTNGDPTPDYVIELGTNHPIVRQASGWTTGGRQIACSIDGELAGAGLTRTRFSMPSAPCLGNPESVRVAVVATDRTSPVYAPVDWWGGTRTWTPAVARG</sequence>
<evidence type="ECO:0008006" key="4">
    <source>
        <dbReference type="Google" id="ProtNLM"/>
    </source>
</evidence>
<dbReference type="OrthoDB" id="3780559at2"/>
<keyword evidence="3" id="KW-1185">Reference proteome</keyword>
<dbReference type="EMBL" id="BJZQ01000018">
    <property type="protein sequence ID" value="GEO90375.1"/>
    <property type="molecule type" value="Genomic_DNA"/>
</dbReference>
<protein>
    <recommendedName>
        <fullName evidence="4">Lipoprotein</fullName>
    </recommendedName>
</protein>
<evidence type="ECO:0000256" key="1">
    <source>
        <dbReference type="SAM" id="SignalP"/>
    </source>
</evidence>